<dbReference type="KEGG" id="soy:115888429"/>
<evidence type="ECO:0000313" key="2">
    <source>
        <dbReference type="Proteomes" id="UP000504635"/>
    </source>
</evidence>
<proteinExistence type="predicted"/>
<feature type="domain" description="DUF7869" evidence="1">
    <location>
        <begin position="145"/>
        <end position="301"/>
    </location>
</feature>
<protein>
    <submittedName>
        <fullName evidence="3 4">Uncharacterized protein LOC115888429 isoform X1</fullName>
    </submittedName>
</protein>
<dbReference type="PANTHER" id="PTHR34415">
    <property type="entry name" value="INTEGRASE CATALYTIC DOMAIN-CONTAINING PROTEIN"/>
    <property type="match status" value="1"/>
</dbReference>
<dbReference type="Proteomes" id="UP000504635">
    <property type="component" value="Unplaced"/>
</dbReference>
<dbReference type="PANTHER" id="PTHR34415:SF1">
    <property type="entry name" value="INTEGRASE CATALYTIC DOMAIN-CONTAINING PROTEIN"/>
    <property type="match status" value="1"/>
</dbReference>
<organism evidence="2 3">
    <name type="scientific">Sitophilus oryzae</name>
    <name type="common">Rice weevil</name>
    <name type="synonym">Curculio oryzae</name>
    <dbReference type="NCBI Taxonomy" id="7048"/>
    <lineage>
        <taxon>Eukaryota</taxon>
        <taxon>Metazoa</taxon>
        <taxon>Ecdysozoa</taxon>
        <taxon>Arthropoda</taxon>
        <taxon>Hexapoda</taxon>
        <taxon>Insecta</taxon>
        <taxon>Pterygota</taxon>
        <taxon>Neoptera</taxon>
        <taxon>Endopterygota</taxon>
        <taxon>Coleoptera</taxon>
        <taxon>Polyphaga</taxon>
        <taxon>Cucujiformia</taxon>
        <taxon>Curculionidae</taxon>
        <taxon>Dryophthorinae</taxon>
        <taxon>Sitophilus</taxon>
    </lineage>
</organism>
<dbReference type="OrthoDB" id="6781428at2759"/>
<dbReference type="InterPro" id="IPR057191">
    <property type="entry name" value="DUF7869"/>
</dbReference>
<dbReference type="Pfam" id="PF25273">
    <property type="entry name" value="DUF7869"/>
    <property type="match status" value="1"/>
</dbReference>
<reference evidence="3 4" key="1">
    <citation type="submission" date="2025-04" db="UniProtKB">
        <authorList>
            <consortium name="RefSeq"/>
        </authorList>
    </citation>
    <scope>IDENTIFICATION</scope>
    <source>
        <tissue evidence="3 4">Gonads</tissue>
    </source>
</reference>
<dbReference type="GeneID" id="115888429"/>
<dbReference type="RefSeq" id="XP_030764032.1">
    <property type="nucleotide sequence ID" value="XM_030908172.1"/>
</dbReference>
<sequence length="394" mass="46451">MYEMFLEKHYPGVLFEAKQNERNLQKLQSEVKYSFYLQYFRDNYNYTFGRPRSDVCTTCSEMEAKISHEKNGALKRSLETDLKVHKTRAKLFYTKMQECLLKAKENEDTEVLCFDFKQNIPCPHMCTSDVFYKRQLWMYCISIYSGKKSKSVMYTWTENTAKRGCNEVLSVLNHYINAFLPSNVKRLYVFTDGCRGQNHNQNMLKFWQTLVLNGKFENIQHFFPQRGHSFLPCDRHFAIIEKMQRRREVVESPSDWNTIISSKFTVVELKRNMVRDFVNGLSEPFFKKNFTTNKLKFQITKYKFFEFKSESKSLMFGSFSLNNVCTDVFRLLKPGVEFVPIPEKLAYSADLPINALKLQNIKELCKFLKDGKAIAFYDSLTGATCTHEDEPDER</sequence>
<dbReference type="RefSeq" id="XP_030764033.1">
    <property type="nucleotide sequence ID" value="XM_030908173.1"/>
</dbReference>
<evidence type="ECO:0000313" key="3">
    <source>
        <dbReference type="RefSeq" id="XP_030764032.1"/>
    </source>
</evidence>
<gene>
    <name evidence="3 4" type="primary">LOC115888429</name>
</gene>
<dbReference type="AlphaFoldDB" id="A0A6J2YKV5"/>
<accession>A0A6J2YKV5</accession>
<evidence type="ECO:0000313" key="4">
    <source>
        <dbReference type="RefSeq" id="XP_030764033.1"/>
    </source>
</evidence>
<evidence type="ECO:0000259" key="1">
    <source>
        <dbReference type="Pfam" id="PF25273"/>
    </source>
</evidence>
<name>A0A6J2YKV5_SITOR</name>
<keyword evidence="2" id="KW-1185">Reference proteome</keyword>